<dbReference type="RefSeq" id="WP_337700982.1">
    <property type="nucleotide sequence ID" value="NZ_JBBEGM010000002.1"/>
</dbReference>
<dbReference type="SUPFAM" id="SSF53474">
    <property type="entry name" value="alpha/beta-Hydrolases"/>
    <property type="match status" value="1"/>
</dbReference>
<organism evidence="1 2">
    <name type="scientific">Actinomycetospora flava</name>
    <dbReference type="NCBI Taxonomy" id="3129232"/>
    <lineage>
        <taxon>Bacteria</taxon>
        <taxon>Bacillati</taxon>
        <taxon>Actinomycetota</taxon>
        <taxon>Actinomycetes</taxon>
        <taxon>Pseudonocardiales</taxon>
        <taxon>Pseudonocardiaceae</taxon>
        <taxon>Actinomycetospora</taxon>
    </lineage>
</organism>
<evidence type="ECO:0000313" key="1">
    <source>
        <dbReference type="EMBL" id="MEJ2860890.1"/>
    </source>
</evidence>
<keyword evidence="2" id="KW-1185">Reference proteome</keyword>
<dbReference type="EMBL" id="JBBEGM010000002">
    <property type="protein sequence ID" value="MEJ2860890.1"/>
    <property type="molecule type" value="Genomic_DNA"/>
</dbReference>
<accession>A0ABU8M0L6</accession>
<dbReference type="Gene3D" id="3.40.50.1820">
    <property type="entry name" value="alpha/beta hydrolase"/>
    <property type="match status" value="1"/>
</dbReference>
<name>A0ABU8M0L6_9PSEU</name>
<dbReference type="GO" id="GO:0016787">
    <property type="term" value="F:hydrolase activity"/>
    <property type="evidence" value="ECO:0007669"/>
    <property type="project" value="UniProtKB-KW"/>
</dbReference>
<sequence>MRFTGEQRLDDGVLERTFTLGDVPGVLWTPASPAPAPLILLGHPGGLPRMYPRLAARARHSVAEGFAAATIELPGSGDRPRQPAAESARADLRRAVQAGGPVDDDVVERLVIPLVEQSVPEWRAALDALLALPGIRGPVGFAGGIISVGVRLAVVEPRLAAALLFAGSYVPRSIVEEARRVTIPLLVLLQWDDEGNDRQMALDLFDALGAEEKTLHANTGGHTGVPAFEGDDGNRFFARHLTI</sequence>
<comment type="caution">
    <text evidence="1">The sequence shown here is derived from an EMBL/GenBank/DDBJ whole genome shotgun (WGS) entry which is preliminary data.</text>
</comment>
<dbReference type="Proteomes" id="UP001369736">
    <property type="component" value="Unassembled WGS sequence"/>
</dbReference>
<keyword evidence="1" id="KW-0378">Hydrolase</keyword>
<proteinExistence type="predicted"/>
<evidence type="ECO:0000313" key="2">
    <source>
        <dbReference type="Proteomes" id="UP001369736"/>
    </source>
</evidence>
<gene>
    <name evidence="1" type="ORF">WCD58_06975</name>
</gene>
<dbReference type="InterPro" id="IPR029058">
    <property type="entry name" value="AB_hydrolase_fold"/>
</dbReference>
<protein>
    <submittedName>
        <fullName evidence="1">Alpha/beta hydrolase</fullName>
    </submittedName>
</protein>
<reference evidence="1 2" key="1">
    <citation type="submission" date="2024-03" db="EMBL/GenBank/DDBJ databases">
        <title>Actinomycetospora sp. OC33-EN07, a novel actinomycete isolated from wild orchid (Aerides multiflora).</title>
        <authorList>
            <person name="Suriyachadkun C."/>
        </authorList>
    </citation>
    <scope>NUCLEOTIDE SEQUENCE [LARGE SCALE GENOMIC DNA]</scope>
    <source>
        <strain evidence="1 2">OC33-EN07</strain>
    </source>
</reference>